<sequence>MIEVPVGKPGDRQRRIELVAMICFGHDPLDPGQPIRGWQARLSKAMGMGRTAVHDTLKKGESAVFDRKLRIFVAGRRIAMMEEIEALNTIEQILGSSDPTSKLAYRDPWEETK</sequence>
<reference evidence="1 2" key="1">
    <citation type="submission" date="2021-08" db="EMBL/GenBank/DDBJ databases">
        <title>Devosia salina sp. nov., isolated from the South China Sea sediment.</title>
        <authorList>
            <person name="Zhou Z."/>
        </authorList>
    </citation>
    <scope>NUCLEOTIDE SEQUENCE [LARGE SCALE GENOMIC DNA]</scope>
    <source>
        <strain evidence="1 2">SCS-3</strain>
    </source>
</reference>
<evidence type="ECO:0000313" key="1">
    <source>
        <dbReference type="EMBL" id="QYO78352.1"/>
    </source>
</evidence>
<proteinExistence type="predicted"/>
<accession>A0ABX8WNM8</accession>
<dbReference type="EMBL" id="CP080590">
    <property type="protein sequence ID" value="QYO78352.1"/>
    <property type="molecule type" value="Genomic_DNA"/>
</dbReference>
<evidence type="ECO:0000313" key="2">
    <source>
        <dbReference type="Proteomes" id="UP000825799"/>
    </source>
</evidence>
<protein>
    <submittedName>
        <fullName evidence="1">Uncharacterized protein</fullName>
    </submittedName>
</protein>
<dbReference type="RefSeq" id="WP_220306822.1">
    <property type="nucleotide sequence ID" value="NZ_CP080590.1"/>
</dbReference>
<name>A0ABX8WNM8_9HYPH</name>
<keyword evidence="2" id="KW-1185">Reference proteome</keyword>
<gene>
    <name evidence="1" type="ORF">K1X15_07340</name>
</gene>
<dbReference type="Proteomes" id="UP000825799">
    <property type="component" value="Chromosome"/>
</dbReference>
<organism evidence="1 2">
    <name type="scientific">Devosia salina</name>
    <dbReference type="NCBI Taxonomy" id="2860336"/>
    <lineage>
        <taxon>Bacteria</taxon>
        <taxon>Pseudomonadati</taxon>
        <taxon>Pseudomonadota</taxon>
        <taxon>Alphaproteobacteria</taxon>
        <taxon>Hyphomicrobiales</taxon>
        <taxon>Devosiaceae</taxon>
        <taxon>Devosia</taxon>
    </lineage>
</organism>